<dbReference type="AlphaFoldDB" id="A0A8H6HDV9"/>
<keyword evidence="2" id="KW-1185">Reference proteome</keyword>
<evidence type="ECO:0000313" key="1">
    <source>
        <dbReference type="EMBL" id="KAF6745168.1"/>
    </source>
</evidence>
<sequence>EGRGKRARKVNREVVGWIEEVKAYLMNGVDSDEWKRCVEAWCMFETSTVASTNSRLGGSSQRPPIVTKWLKKKNLESVPQIDDLEGYAMEWVAWWNAMQPNERRRDGEVVMLLPMTKEMASAIGCLKKSGSGGISTVLIALSW</sequence>
<dbReference type="EMBL" id="JACGCI010000109">
    <property type="protein sequence ID" value="KAF6745168.1"/>
    <property type="molecule type" value="Genomic_DNA"/>
</dbReference>
<reference evidence="1 2" key="1">
    <citation type="submission" date="2020-07" db="EMBL/GenBank/DDBJ databases">
        <title>Comparative genomics of pyrophilous fungi reveals a link between fire events and developmental genes.</title>
        <authorList>
            <consortium name="DOE Joint Genome Institute"/>
            <person name="Steindorff A.S."/>
            <person name="Carver A."/>
            <person name="Calhoun S."/>
            <person name="Stillman K."/>
            <person name="Liu H."/>
            <person name="Lipzen A."/>
            <person name="Pangilinan J."/>
            <person name="Labutti K."/>
            <person name="Bruns T.D."/>
            <person name="Grigoriev I.V."/>
        </authorList>
    </citation>
    <scope>NUCLEOTIDE SEQUENCE [LARGE SCALE GENOMIC DNA]</scope>
    <source>
        <strain evidence="1 2">CBS 144469</strain>
    </source>
</reference>
<feature type="non-terminal residue" evidence="1">
    <location>
        <position position="143"/>
    </location>
</feature>
<feature type="non-terminal residue" evidence="1">
    <location>
        <position position="1"/>
    </location>
</feature>
<comment type="caution">
    <text evidence="1">The sequence shown here is derived from an EMBL/GenBank/DDBJ whole genome shotgun (WGS) entry which is preliminary data.</text>
</comment>
<name>A0A8H6HDV9_9AGAR</name>
<dbReference type="Proteomes" id="UP000521943">
    <property type="component" value="Unassembled WGS sequence"/>
</dbReference>
<proteinExistence type="predicted"/>
<evidence type="ECO:0000313" key="2">
    <source>
        <dbReference type="Proteomes" id="UP000521943"/>
    </source>
</evidence>
<accession>A0A8H6HDV9</accession>
<gene>
    <name evidence="1" type="ORF">DFP72DRAFT_794857</name>
</gene>
<protein>
    <submittedName>
        <fullName evidence="1">Uncharacterized protein</fullName>
    </submittedName>
</protein>
<organism evidence="1 2">
    <name type="scientific">Ephemerocybe angulata</name>
    <dbReference type="NCBI Taxonomy" id="980116"/>
    <lineage>
        <taxon>Eukaryota</taxon>
        <taxon>Fungi</taxon>
        <taxon>Dikarya</taxon>
        <taxon>Basidiomycota</taxon>
        <taxon>Agaricomycotina</taxon>
        <taxon>Agaricomycetes</taxon>
        <taxon>Agaricomycetidae</taxon>
        <taxon>Agaricales</taxon>
        <taxon>Agaricineae</taxon>
        <taxon>Psathyrellaceae</taxon>
        <taxon>Ephemerocybe</taxon>
    </lineage>
</organism>
<dbReference type="OrthoDB" id="2803783at2759"/>